<dbReference type="Proteomes" id="UP000051802">
    <property type="component" value="Unassembled WGS sequence"/>
</dbReference>
<dbReference type="OrthoDB" id="9766687at2"/>
<dbReference type="PANTHER" id="PTHR12788:SF10">
    <property type="entry name" value="PROTEIN-TYROSINE SULFOTRANSFERASE"/>
    <property type="match status" value="1"/>
</dbReference>
<dbReference type="EMBL" id="LLXU01000067">
    <property type="protein sequence ID" value="KRG44663.1"/>
    <property type="molecule type" value="Genomic_DNA"/>
</dbReference>
<dbReference type="Pfam" id="PF13469">
    <property type="entry name" value="Sulfotransfer_3"/>
    <property type="match status" value="1"/>
</dbReference>
<evidence type="ECO:0000256" key="2">
    <source>
        <dbReference type="PROSITE-ProRule" id="PRU00339"/>
    </source>
</evidence>
<dbReference type="Gene3D" id="1.25.40.10">
    <property type="entry name" value="Tetratricopeptide repeat domain"/>
    <property type="match status" value="2"/>
</dbReference>
<dbReference type="Pfam" id="PF13181">
    <property type="entry name" value="TPR_8"/>
    <property type="match status" value="1"/>
</dbReference>
<sequence>MNAQVEKYRQAVAALNQRRWNEAWGIAQALLREGEHPGVHFVAGVAAFEMQQLRPALNHMHRATLLNPERADYAAQMARMLTQVRQNREALIFADRAMALGSNEPVTLDTIGVVYTRANEHAKALVCYQQAVALAPKVASLRYNLGTCLLYFGRSDEARAEYRETVALDPRYWRAYTSLAQLRRCTPGDNDVDLLRNALAEGGEDPDAKLYLNLAMAKEQEDLGNYVEAFRCYSDGKRVQKIARGYESAQDEALFEAIAASFRADDLPVAGHDSEEPIFVLGMPRSGTTLVDRILSSHPDVHSAGELQNFAVVLKRLTGTTTPRVVDAATLSQVQGLDWARLGREYIESTRPGTAALPRFVDKLPHNFLFAGHIARALPRAKIICLRRNPMDTCLGNFRQLFALSSPNYDYSFDLMDVGRYYLMFDRLMAHWQALFPGRILELEYEELVSAQEAKTRELLAFCGLDWNAACLQFERNEAPVATASLVQVRQPLTNAYIGRWRRYGEQMLPLARLLGVEA</sequence>
<dbReference type="AlphaFoldDB" id="A0A0R0ATR9"/>
<comment type="caution">
    <text evidence="3">The sequence shown here is derived from an EMBL/GenBank/DDBJ whole genome shotgun (WGS) entry which is preliminary data.</text>
</comment>
<keyword evidence="2" id="KW-0802">TPR repeat</keyword>
<dbReference type="InterPro" id="IPR026634">
    <property type="entry name" value="TPST-like"/>
</dbReference>
<keyword evidence="1 3" id="KW-0808">Transferase</keyword>
<organism evidence="3 4">
    <name type="scientific">Stenotrophomonas panacihumi</name>
    <dbReference type="NCBI Taxonomy" id="676599"/>
    <lineage>
        <taxon>Bacteria</taxon>
        <taxon>Pseudomonadati</taxon>
        <taxon>Pseudomonadota</taxon>
        <taxon>Gammaproteobacteria</taxon>
        <taxon>Lysobacterales</taxon>
        <taxon>Lysobacteraceae</taxon>
        <taxon>Stenotrophomonas</taxon>
    </lineage>
</organism>
<dbReference type="InterPro" id="IPR019734">
    <property type="entry name" value="TPR_rpt"/>
</dbReference>
<dbReference type="PROSITE" id="PS50005">
    <property type="entry name" value="TPR"/>
    <property type="match status" value="2"/>
</dbReference>
<reference evidence="3 4" key="1">
    <citation type="submission" date="2015-10" db="EMBL/GenBank/DDBJ databases">
        <title>Genome sequencing and analysis of members of genus Stenotrophomonas.</title>
        <authorList>
            <person name="Patil P.P."/>
            <person name="Midha S."/>
            <person name="Patil P.B."/>
        </authorList>
    </citation>
    <scope>NUCLEOTIDE SEQUENCE [LARGE SCALE GENOMIC DNA]</scope>
    <source>
        <strain evidence="3 4">JCM 16536</strain>
    </source>
</reference>
<keyword evidence="4" id="KW-1185">Reference proteome</keyword>
<dbReference type="SUPFAM" id="SSF52540">
    <property type="entry name" value="P-loop containing nucleoside triphosphate hydrolases"/>
    <property type="match status" value="1"/>
</dbReference>
<evidence type="ECO:0000313" key="4">
    <source>
        <dbReference type="Proteomes" id="UP000051802"/>
    </source>
</evidence>
<feature type="repeat" description="TPR" evidence="2">
    <location>
        <begin position="139"/>
        <end position="172"/>
    </location>
</feature>
<dbReference type="InterPro" id="IPR027417">
    <property type="entry name" value="P-loop_NTPase"/>
</dbReference>
<name>A0A0R0ATR9_9GAMM</name>
<gene>
    <name evidence="3" type="ORF">ARC20_08345</name>
</gene>
<feature type="repeat" description="TPR" evidence="2">
    <location>
        <begin position="105"/>
        <end position="138"/>
    </location>
</feature>
<evidence type="ECO:0000256" key="1">
    <source>
        <dbReference type="ARBA" id="ARBA00022679"/>
    </source>
</evidence>
<dbReference type="SUPFAM" id="SSF48452">
    <property type="entry name" value="TPR-like"/>
    <property type="match status" value="1"/>
</dbReference>
<dbReference type="SMART" id="SM00028">
    <property type="entry name" value="TPR"/>
    <property type="match status" value="4"/>
</dbReference>
<proteinExistence type="predicted"/>
<dbReference type="STRING" id="676599.ARC20_08345"/>
<dbReference type="RefSeq" id="WP_057646137.1">
    <property type="nucleotide sequence ID" value="NZ_LLXU01000067.1"/>
</dbReference>
<dbReference type="Gene3D" id="3.40.50.300">
    <property type="entry name" value="P-loop containing nucleotide triphosphate hydrolases"/>
    <property type="match status" value="1"/>
</dbReference>
<dbReference type="InterPro" id="IPR011990">
    <property type="entry name" value="TPR-like_helical_dom_sf"/>
</dbReference>
<dbReference type="PANTHER" id="PTHR12788">
    <property type="entry name" value="PROTEIN-TYROSINE SULFOTRANSFERASE 2"/>
    <property type="match status" value="1"/>
</dbReference>
<protein>
    <submittedName>
        <fullName evidence="3">Sulfotransferase</fullName>
    </submittedName>
</protein>
<evidence type="ECO:0000313" key="3">
    <source>
        <dbReference type="EMBL" id="KRG44663.1"/>
    </source>
</evidence>
<accession>A0A0R0ATR9</accession>
<dbReference type="GO" id="GO:0008476">
    <property type="term" value="F:protein-tyrosine sulfotransferase activity"/>
    <property type="evidence" value="ECO:0007669"/>
    <property type="project" value="InterPro"/>
</dbReference>